<dbReference type="Gene3D" id="2.60.40.10">
    <property type="entry name" value="Immunoglobulins"/>
    <property type="match status" value="1"/>
</dbReference>
<evidence type="ECO:0000259" key="5">
    <source>
        <dbReference type="PROSITE" id="PS50853"/>
    </source>
</evidence>
<evidence type="ECO:0000256" key="1">
    <source>
        <dbReference type="ARBA" id="ARBA00004613"/>
    </source>
</evidence>
<dbReference type="AlphaFoldDB" id="A0A1U9NMF5"/>
<protein>
    <submittedName>
        <fullName evidence="6">Alpha-amylase/pullulanase</fullName>
    </submittedName>
</protein>
<dbReference type="Pfam" id="PF13688">
    <property type="entry name" value="Reprolysin_5"/>
    <property type="match status" value="1"/>
</dbReference>
<dbReference type="GO" id="GO:0005576">
    <property type="term" value="C:extracellular region"/>
    <property type="evidence" value="ECO:0007669"/>
    <property type="project" value="UniProtKB-SubCell"/>
</dbReference>
<reference evidence="7" key="1">
    <citation type="submission" date="2017-02" db="EMBL/GenBank/DDBJ databases">
        <title>Comparative genomics and description of representatives of a novel lineage of planctomycetes thriving in anoxic sediments.</title>
        <authorList>
            <person name="Spring S."/>
            <person name="Bunk B."/>
            <person name="Sproer C."/>
        </authorList>
    </citation>
    <scope>NUCLEOTIDE SEQUENCE [LARGE SCALE GENOMIC DNA]</scope>
    <source>
        <strain evidence="7">ST-NAGAB-D1</strain>
    </source>
</reference>
<dbReference type="CDD" id="cd00063">
    <property type="entry name" value="FN3"/>
    <property type="match status" value="1"/>
</dbReference>
<evidence type="ECO:0000256" key="4">
    <source>
        <dbReference type="SAM" id="MobiDB-lite"/>
    </source>
</evidence>
<evidence type="ECO:0000256" key="3">
    <source>
        <dbReference type="ARBA" id="ARBA00022729"/>
    </source>
</evidence>
<evidence type="ECO:0000313" key="7">
    <source>
        <dbReference type="Proteomes" id="UP000189674"/>
    </source>
</evidence>
<dbReference type="InterPro" id="IPR024079">
    <property type="entry name" value="MetalloPept_cat_dom_sf"/>
</dbReference>
<gene>
    <name evidence="6" type="primary">apu_9</name>
    <name evidence="6" type="ORF">STSP2_02288</name>
</gene>
<sequence>MALGVAPATITQQVSDGNETITLQMTKETIRGSYFEVLVQNSSGTYDTYTAGEVRTYMGTVDEYPGAIAAGILLSNDVLKTRVYFDRGYTWFTYGSSVTGTRGDLTSTYALPTTDTISANHAGTDTYLFDIGIDVEYRHYSDSSRGGSSVAKCLENVEFSMANMKAVYTRDLLLRPALGRVIVRTSQTYCPYYGLTGGSILDATRAEWENNQRGQTTYDAAAVACVGDVGGGLAWNSGIGSNMSMYSVNNSESDGSFDIIWRHELGHNWSANDMHGGQAEGRTVMNGNKLGRFGAPATESILNHRDANTGILDNIGSYTSIDAPPYAALDASDNVQVVAGTPVSRTYDVLANDYDGNGDAISILSCDSTSQQGGQVAISSGTGPGGRDEITYTTPNSGSDGLDYFYYTIQDSTGQTATGIVLIPVSFVTWVETTDADTFVRGSDSTNYGSENYLFIKRDSAGATSSYTRTGWVHFDISNRHTFNAAELTFTCYGGISSNETVTVWGIKDGQPGDELGVDWTELTINSTNAPLMPDFAEDSNTTMIGTFQSSTVAGTTFKVKSPELDSFLQADTNGEVTFLLVKEMSSYPLEVCSKENGSGAATLSSSPVLPADAYVRDGSSADTNYGSETFLRVKSDNTGYNRQAYLRFDYSDVTTDNVQSATLKLTPVSVVSGVTLRIRLVDDSLDGWQEDAITWNNQPTSSGSDVQLSSNNLTVAQQYSIDVTSLVNQAMNANGVATFHIDSLTAGSSYMIDFASKEDAATSYHPVLDVTANTGDTTPPAAPTGLGATAGDGSVSLDWTDNSEGDLESYTVYRSTTSGSGYAAVAQGVSSSDYTDNTVTNGTTYYYVVTAIDTSSNESGYSSEVSATPQGQQTVEMYVNSIVMGSRNAGPNYWGQATVHIKDDTGANVSGATVYGTWSGAYSGSVSGTTAADGTVFSRRRTRSRTAERLRLP</sequence>
<dbReference type="Pfam" id="PF24517">
    <property type="entry name" value="CBM96"/>
    <property type="match status" value="2"/>
</dbReference>
<dbReference type="STRING" id="1936003.STSP2_02288"/>
<dbReference type="InterPro" id="IPR003961">
    <property type="entry name" value="FN3_dom"/>
</dbReference>
<name>A0A1U9NMF5_9BACT</name>
<dbReference type="Proteomes" id="UP000189674">
    <property type="component" value="Chromosome"/>
</dbReference>
<dbReference type="GO" id="GO:0008237">
    <property type="term" value="F:metallopeptidase activity"/>
    <property type="evidence" value="ECO:0007669"/>
    <property type="project" value="InterPro"/>
</dbReference>
<dbReference type="NCBIfam" id="NF033679">
    <property type="entry name" value="DNRLRE_dom"/>
    <property type="match status" value="1"/>
</dbReference>
<comment type="subcellular location">
    <subcellularLocation>
        <location evidence="1">Secreted</location>
    </subcellularLocation>
</comment>
<dbReference type="SUPFAM" id="SSF49265">
    <property type="entry name" value="Fibronectin type III"/>
    <property type="match status" value="1"/>
</dbReference>
<dbReference type="InterPro" id="IPR055372">
    <property type="entry name" value="CBM96"/>
</dbReference>
<accession>A0A1U9NMF5</accession>
<dbReference type="KEGG" id="alus:STSP2_02288"/>
<evidence type="ECO:0000313" key="6">
    <source>
        <dbReference type="EMBL" id="AQT69101.1"/>
    </source>
</evidence>
<proteinExistence type="predicted"/>
<dbReference type="Gene3D" id="3.40.390.10">
    <property type="entry name" value="Collagenase (Catalytic Domain)"/>
    <property type="match status" value="1"/>
</dbReference>
<keyword evidence="3" id="KW-0732">Signal</keyword>
<dbReference type="PROSITE" id="PS50853">
    <property type="entry name" value="FN3"/>
    <property type="match status" value="1"/>
</dbReference>
<evidence type="ECO:0000256" key="2">
    <source>
        <dbReference type="ARBA" id="ARBA00022525"/>
    </source>
</evidence>
<feature type="compositionally biased region" description="Low complexity" evidence="4">
    <location>
        <begin position="772"/>
        <end position="794"/>
    </location>
</feature>
<dbReference type="InterPro" id="IPR036116">
    <property type="entry name" value="FN3_sf"/>
</dbReference>
<organism evidence="6 7">
    <name type="scientific">Anaerohalosphaera lusitana</name>
    <dbReference type="NCBI Taxonomy" id="1936003"/>
    <lineage>
        <taxon>Bacteria</taxon>
        <taxon>Pseudomonadati</taxon>
        <taxon>Planctomycetota</taxon>
        <taxon>Phycisphaerae</taxon>
        <taxon>Sedimentisphaerales</taxon>
        <taxon>Anaerohalosphaeraceae</taxon>
        <taxon>Anaerohalosphaera</taxon>
    </lineage>
</organism>
<dbReference type="InterPro" id="IPR013783">
    <property type="entry name" value="Ig-like_fold"/>
</dbReference>
<dbReference type="EMBL" id="CP019791">
    <property type="protein sequence ID" value="AQT69101.1"/>
    <property type="molecule type" value="Genomic_DNA"/>
</dbReference>
<keyword evidence="2" id="KW-0964">Secreted</keyword>
<dbReference type="OrthoDB" id="292483at2"/>
<dbReference type="Gene3D" id="2.60.40.3440">
    <property type="match status" value="1"/>
</dbReference>
<feature type="domain" description="Fibronectin type-III" evidence="5">
    <location>
        <begin position="780"/>
        <end position="873"/>
    </location>
</feature>
<keyword evidence="7" id="KW-1185">Reference proteome</keyword>
<dbReference type="Pfam" id="PF17963">
    <property type="entry name" value="Big_9"/>
    <property type="match status" value="1"/>
</dbReference>
<feature type="region of interest" description="Disordered" evidence="4">
    <location>
        <begin position="772"/>
        <end position="802"/>
    </location>
</feature>